<protein>
    <submittedName>
        <fullName evidence="1">35246_t:CDS:1</fullName>
    </submittedName>
</protein>
<proteinExistence type="predicted"/>
<dbReference type="EMBL" id="CAJVQC010076512">
    <property type="protein sequence ID" value="CAG8814753.1"/>
    <property type="molecule type" value="Genomic_DNA"/>
</dbReference>
<reference evidence="1" key="1">
    <citation type="submission" date="2021-06" db="EMBL/GenBank/DDBJ databases">
        <authorList>
            <person name="Kallberg Y."/>
            <person name="Tangrot J."/>
            <person name="Rosling A."/>
        </authorList>
    </citation>
    <scope>NUCLEOTIDE SEQUENCE</scope>
    <source>
        <strain evidence="1">MA461A</strain>
    </source>
</reference>
<keyword evidence="2" id="KW-1185">Reference proteome</keyword>
<organism evidence="1 2">
    <name type="scientific">Racocetra persica</name>
    <dbReference type="NCBI Taxonomy" id="160502"/>
    <lineage>
        <taxon>Eukaryota</taxon>
        <taxon>Fungi</taxon>
        <taxon>Fungi incertae sedis</taxon>
        <taxon>Mucoromycota</taxon>
        <taxon>Glomeromycotina</taxon>
        <taxon>Glomeromycetes</taxon>
        <taxon>Diversisporales</taxon>
        <taxon>Gigasporaceae</taxon>
        <taxon>Racocetra</taxon>
    </lineage>
</organism>
<evidence type="ECO:0000313" key="2">
    <source>
        <dbReference type="Proteomes" id="UP000789920"/>
    </source>
</evidence>
<name>A0ACA9RXB3_9GLOM</name>
<feature type="non-terminal residue" evidence="1">
    <location>
        <position position="59"/>
    </location>
</feature>
<comment type="caution">
    <text evidence="1">The sequence shown here is derived from an EMBL/GenBank/DDBJ whole genome shotgun (WGS) entry which is preliminary data.</text>
</comment>
<feature type="non-terminal residue" evidence="1">
    <location>
        <position position="1"/>
    </location>
</feature>
<sequence>TTGHIQTYQNVFYLIDILLVKGLINQEVELKVRTPESSILVYSYRIIGIRDDAKEKIKR</sequence>
<accession>A0ACA9RXB3</accession>
<dbReference type="Proteomes" id="UP000789920">
    <property type="component" value="Unassembled WGS sequence"/>
</dbReference>
<evidence type="ECO:0000313" key="1">
    <source>
        <dbReference type="EMBL" id="CAG8814753.1"/>
    </source>
</evidence>
<gene>
    <name evidence="1" type="ORF">RPERSI_LOCUS24065</name>
</gene>